<evidence type="ECO:0000313" key="1">
    <source>
        <dbReference type="EMBL" id="KAF2592043.1"/>
    </source>
</evidence>
<dbReference type="EMBL" id="QGKY02000164">
    <property type="protein sequence ID" value="KAF2592043.1"/>
    <property type="molecule type" value="Genomic_DNA"/>
</dbReference>
<gene>
    <name evidence="2" type="ORF">F2Q68_00044050</name>
    <name evidence="1" type="ORF">F2Q70_00043036</name>
</gene>
<reference evidence="2" key="1">
    <citation type="submission" date="2019-12" db="EMBL/GenBank/DDBJ databases">
        <title>Genome sequencing and annotation of Brassica cretica.</title>
        <authorList>
            <person name="Studholme D.J."/>
            <person name="Sarris P.F."/>
        </authorList>
    </citation>
    <scope>NUCLEOTIDE SEQUENCE</scope>
    <source>
        <strain evidence="2">PFS-001/15</strain>
        <strain evidence="1">PFS-102/07</strain>
        <tissue evidence="2">Leaf</tissue>
    </source>
</reference>
<accession>A0A8S9LIR2</accession>
<evidence type="ECO:0000313" key="3">
    <source>
        <dbReference type="Proteomes" id="UP000712281"/>
    </source>
</evidence>
<dbReference type="Proteomes" id="UP000712281">
    <property type="component" value="Unassembled WGS sequence"/>
</dbReference>
<name>A0A8S9LIR2_BRACR</name>
<dbReference type="EMBL" id="QGKW02000276">
    <property type="protein sequence ID" value="KAF2606342.1"/>
    <property type="molecule type" value="Genomic_DNA"/>
</dbReference>
<sequence>MRPRHLNWYPRSSCCRVRTPHIVLSPRHHAVLTPTSNQVTDTGSRLIRHHVHTFHVVSTTSRYYVTSLTGTPHARSGDESCQLM</sequence>
<protein>
    <submittedName>
        <fullName evidence="2">Uncharacterized protein</fullName>
    </submittedName>
</protein>
<dbReference type="AlphaFoldDB" id="A0A8S9LIR2"/>
<proteinExistence type="predicted"/>
<organism evidence="2 3">
    <name type="scientific">Brassica cretica</name>
    <name type="common">Mustard</name>
    <dbReference type="NCBI Taxonomy" id="69181"/>
    <lineage>
        <taxon>Eukaryota</taxon>
        <taxon>Viridiplantae</taxon>
        <taxon>Streptophyta</taxon>
        <taxon>Embryophyta</taxon>
        <taxon>Tracheophyta</taxon>
        <taxon>Spermatophyta</taxon>
        <taxon>Magnoliopsida</taxon>
        <taxon>eudicotyledons</taxon>
        <taxon>Gunneridae</taxon>
        <taxon>Pentapetalae</taxon>
        <taxon>rosids</taxon>
        <taxon>malvids</taxon>
        <taxon>Brassicales</taxon>
        <taxon>Brassicaceae</taxon>
        <taxon>Brassiceae</taxon>
        <taxon>Brassica</taxon>
    </lineage>
</organism>
<comment type="caution">
    <text evidence="2">The sequence shown here is derived from an EMBL/GenBank/DDBJ whole genome shotgun (WGS) entry which is preliminary data.</text>
</comment>
<evidence type="ECO:0000313" key="2">
    <source>
        <dbReference type="EMBL" id="KAF2606342.1"/>
    </source>
</evidence>